<dbReference type="InterPro" id="IPR000477">
    <property type="entry name" value="RT_dom"/>
</dbReference>
<gene>
    <name evidence="7" type="ORF">SSCH_650011</name>
</gene>
<dbReference type="Pfam" id="PF13365">
    <property type="entry name" value="Trypsin_2"/>
    <property type="match status" value="1"/>
</dbReference>
<keyword evidence="4" id="KW-0460">Magnesium</keyword>
<dbReference type="InterPro" id="IPR000123">
    <property type="entry name" value="Reverse_transcriptase_msDNA"/>
</dbReference>
<protein>
    <submittedName>
        <fullName evidence="7">Reverse transcriptase (RNA-dependent DNA polymerase)</fullName>
    </submittedName>
</protein>
<keyword evidence="8" id="KW-1185">Reference proteome</keyword>
<dbReference type="GO" id="GO:0046872">
    <property type="term" value="F:metal ion binding"/>
    <property type="evidence" value="ECO:0007669"/>
    <property type="project" value="UniProtKB-KW"/>
</dbReference>
<dbReference type="Proteomes" id="UP000046155">
    <property type="component" value="Unassembled WGS sequence"/>
</dbReference>
<sequence>MLIAAPYLLGKEAATTIAQISCYNGRLPQGAPTSPVLTNMICAPLDNQLMRFAKRNDMIYTRYADDLSFSPHKQNFTSNVIYVTNEQLTLGDELIDIIKNNSFKINEQKIKLKGKTERQEVTGLVVNKFPNIKREYIRNLRAILHNCTQDGIYHTAQEYINKGFCHNALIFAAKDDPSKEEFITNWFMQVVKGKINYIMQVKGSKSMTFLKYAQQANKIFGQSLFDIASLDELNEMINKNVYILECSEGIQGTGFYIKDIGIITSHHVTKNNGFYKVFTAKSYIRGTSIGILSKGINEVSSDAEIDYAIYNLNVKNASAMKIGDSSKLKIGDKIIVAGFPNFKKGDSVTKQSCEIIGCTSYHGAPFFKISGRIVHGASGGAVFNSDNEVVGIIKGGIASLNEDDKNDMQGFVPIHLMVEDLRSKSLL</sequence>
<keyword evidence="3" id="KW-0479">Metal-binding</keyword>
<dbReference type="Gene3D" id="2.40.10.120">
    <property type="match status" value="1"/>
</dbReference>
<evidence type="ECO:0000259" key="6">
    <source>
        <dbReference type="PROSITE" id="PS50878"/>
    </source>
</evidence>
<dbReference type="CDD" id="cd03487">
    <property type="entry name" value="RT_Bac_retron_II"/>
    <property type="match status" value="1"/>
</dbReference>
<proteinExistence type="predicted"/>
<dbReference type="EMBL" id="CDRZ01000264">
    <property type="protein sequence ID" value="CEO89929.1"/>
    <property type="molecule type" value="Genomic_DNA"/>
</dbReference>
<name>A0A0B7MH15_9FIRM</name>
<dbReference type="PROSITE" id="PS50878">
    <property type="entry name" value="RT_POL"/>
    <property type="match status" value="1"/>
</dbReference>
<evidence type="ECO:0000313" key="8">
    <source>
        <dbReference type="Proteomes" id="UP000046155"/>
    </source>
</evidence>
<dbReference type="AlphaFoldDB" id="A0A0B7MH15"/>
<evidence type="ECO:0000256" key="4">
    <source>
        <dbReference type="ARBA" id="ARBA00022842"/>
    </source>
</evidence>
<reference evidence="8" key="1">
    <citation type="submission" date="2015-01" db="EMBL/GenBank/DDBJ databases">
        <authorList>
            <person name="Manzoor Shahid"/>
            <person name="Zubair Saima"/>
        </authorList>
    </citation>
    <scope>NUCLEOTIDE SEQUENCE [LARGE SCALE GENOMIC DNA]</scope>
    <source>
        <strain evidence="8">Sp3</strain>
    </source>
</reference>
<feature type="domain" description="Reverse transcriptase" evidence="6">
    <location>
        <begin position="1"/>
        <end position="126"/>
    </location>
</feature>
<dbReference type="SUPFAM" id="SSF50494">
    <property type="entry name" value="Trypsin-like serine proteases"/>
    <property type="match status" value="1"/>
</dbReference>
<dbReference type="PRINTS" id="PR00866">
    <property type="entry name" value="RNADNAPOLMS"/>
</dbReference>
<dbReference type="GO" id="GO:0003964">
    <property type="term" value="F:RNA-directed DNA polymerase activity"/>
    <property type="evidence" value="ECO:0007669"/>
    <property type="project" value="UniProtKB-KW"/>
</dbReference>
<keyword evidence="2" id="KW-0548">Nucleotidyltransferase</keyword>
<evidence type="ECO:0000256" key="5">
    <source>
        <dbReference type="ARBA" id="ARBA00022918"/>
    </source>
</evidence>
<organism evidence="7 8">
    <name type="scientific">Syntrophaceticus schinkii</name>
    <dbReference type="NCBI Taxonomy" id="499207"/>
    <lineage>
        <taxon>Bacteria</taxon>
        <taxon>Bacillati</taxon>
        <taxon>Bacillota</taxon>
        <taxon>Clostridia</taxon>
        <taxon>Thermoanaerobacterales</taxon>
        <taxon>Thermoanaerobacterales Family III. Incertae Sedis</taxon>
        <taxon>Syntrophaceticus</taxon>
    </lineage>
</organism>
<evidence type="ECO:0000256" key="1">
    <source>
        <dbReference type="ARBA" id="ARBA00022679"/>
    </source>
</evidence>
<dbReference type="InterPro" id="IPR009003">
    <property type="entry name" value="Peptidase_S1_PA"/>
</dbReference>
<keyword evidence="5 7" id="KW-0695">RNA-directed DNA polymerase</keyword>
<accession>A0A0B7MH15</accession>
<evidence type="ECO:0000313" key="7">
    <source>
        <dbReference type="EMBL" id="CEO89929.1"/>
    </source>
</evidence>
<evidence type="ECO:0000256" key="3">
    <source>
        <dbReference type="ARBA" id="ARBA00022723"/>
    </source>
</evidence>
<evidence type="ECO:0000256" key="2">
    <source>
        <dbReference type="ARBA" id="ARBA00022695"/>
    </source>
</evidence>
<dbReference type="GO" id="GO:0003723">
    <property type="term" value="F:RNA binding"/>
    <property type="evidence" value="ECO:0007669"/>
    <property type="project" value="InterPro"/>
</dbReference>
<keyword evidence="1" id="KW-0808">Transferase</keyword>